<organism evidence="1 2">
    <name type="scientific">Dreissena polymorpha</name>
    <name type="common">Zebra mussel</name>
    <name type="synonym">Mytilus polymorpha</name>
    <dbReference type="NCBI Taxonomy" id="45954"/>
    <lineage>
        <taxon>Eukaryota</taxon>
        <taxon>Metazoa</taxon>
        <taxon>Spiralia</taxon>
        <taxon>Lophotrochozoa</taxon>
        <taxon>Mollusca</taxon>
        <taxon>Bivalvia</taxon>
        <taxon>Autobranchia</taxon>
        <taxon>Heteroconchia</taxon>
        <taxon>Euheterodonta</taxon>
        <taxon>Imparidentia</taxon>
        <taxon>Neoheterodontei</taxon>
        <taxon>Myida</taxon>
        <taxon>Dreissenoidea</taxon>
        <taxon>Dreissenidae</taxon>
        <taxon>Dreissena</taxon>
    </lineage>
</organism>
<sequence>MSKVPSLTEKLGIVIEDRNERGLKAKDSFIDALLEQLQEQLEHSELITAMAALDLTHVPQDQVPMHGEQELIQLAGHFNLPEGELLTEWADLKVKFLAETKSPKVILQQYVAKKRMDRRYVSKHQ</sequence>
<comment type="caution">
    <text evidence="1">The sequence shown here is derived from an EMBL/GenBank/DDBJ whole genome shotgun (WGS) entry which is preliminary data.</text>
</comment>
<dbReference type="AlphaFoldDB" id="A0A9D4QNH5"/>
<name>A0A9D4QNH5_DREPO</name>
<proteinExistence type="predicted"/>
<evidence type="ECO:0000313" key="2">
    <source>
        <dbReference type="Proteomes" id="UP000828390"/>
    </source>
</evidence>
<accession>A0A9D4QNH5</accession>
<reference evidence="1" key="1">
    <citation type="journal article" date="2019" name="bioRxiv">
        <title>The Genome of the Zebra Mussel, Dreissena polymorpha: A Resource for Invasive Species Research.</title>
        <authorList>
            <person name="McCartney M.A."/>
            <person name="Auch B."/>
            <person name="Kono T."/>
            <person name="Mallez S."/>
            <person name="Zhang Y."/>
            <person name="Obille A."/>
            <person name="Becker A."/>
            <person name="Abrahante J.E."/>
            <person name="Garbe J."/>
            <person name="Badalamenti J.P."/>
            <person name="Herman A."/>
            <person name="Mangelson H."/>
            <person name="Liachko I."/>
            <person name="Sullivan S."/>
            <person name="Sone E.D."/>
            <person name="Koren S."/>
            <person name="Silverstein K.A.T."/>
            <person name="Beckman K.B."/>
            <person name="Gohl D.M."/>
        </authorList>
    </citation>
    <scope>NUCLEOTIDE SEQUENCE</scope>
    <source>
        <strain evidence="1">Duluth1</strain>
        <tissue evidence="1">Whole animal</tissue>
    </source>
</reference>
<dbReference type="Proteomes" id="UP000828390">
    <property type="component" value="Unassembled WGS sequence"/>
</dbReference>
<reference evidence="1" key="2">
    <citation type="submission" date="2020-11" db="EMBL/GenBank/DDBJ databases">
        <authorList>
            <person name="McCartney M.A."/>
            <person name="Auch B."/>
            <person name="Kono T."/>
            <person name="Mallez S."/>
            <person name="Becker A."/>
            <person name="Gohl D.M."/>
            <person name="Silverstein K.A.T."/>
            <person name="Koren S."/>
            <person name="Bechman K.B."/>
            <person name="Herman A."/>
            <person name="Abrahante J.E."/>
            <person name="Garbe J."/>
        </authorList>
    </citation>
    <scope>NUCLEOTIDE SEQUENCE</scope>
    <source>
        <strain evidence="1">Duluth1</strain>
        <tissue evidence="1">Whole animal</tissue>
    </source>
</reference>
<keyword evidence="2" id="KW-1185">Reference proteome</keyword>
<protein>
    <submittedName>
        <fullName evidence="1">Uncharacterized protein</fullName>
    </submittedName>
</protein>
<evidence type="ECO:0000313" key="1">
    <source>
        <dbReference type="EMBL" id="KAH3837691.1"/>
    </source>
</evidence>
<gene>
    <name evidence="1" type="ORF">DPMN_111092</name>
</gene>
<dbReference type="EMBL" id="JAIWYP010000004">
    <property type="protein sequence ID" value="KAH3837691.1"/>
    <property type="molecule type" value="Genomic_DNA"/>
</dbReference>